<feature type="region of interest" description="RNA binding" evidence="5">
    <location>
        <begin position="249"/>
        <end position="255"/>
    </location>
</feature>
<dbReference type="FunFam" id="3.20.20.105:FF:000001">
    <property type="entry name" value="Queuine tRNA-ribosyltransferase"/>
    <property type="match status" value="1"/>
</dbReference>
<dbReference type="KEGG" id="schv:BRCON_1614"/>
<feature type="binding site" evidence="5">
    <location>
        <position position="311"/>
    </location>
    <ligand>
        <name>Zn(2+)</name>
        <dbReference type="ChEBI" id="CHEBI:29105"/>
    </ligand>
</feature>
<comment type="catalytic activity">
    <reaction evidence="4 5">
        <text>7-aminomethyl-7-carbaguanine + guanosine(34) in tRNA = 7-aminomethyl-7-carbaguanosine(34) in tRNA + guanine</text>
        <dbReference type="Rhea" id="RHEA:24104"/>
        <dbReference type="Rhea" id="RHEA-COMP:10341"/>
        <dbReference type="Rhea" id="RHEA-COMP:10342"/>
        <dbReference type="ChEBI" id="CHEBI:16235"/>
        <dbReference type="ChEBI" id="CHEBI:58703"/>
        <dbReference type="ChEBI" id="CHEBI:74269"/>
        <dbReference type="ChEBI" id="CHEBI:82833"/>
        <dbReference type="EC" id="2.4.2.29"/>
    </reaction>
</comment>
<keyword evidence="5" id="KW-0671">Queuosine biosynthesis</keyword>
<protein>
    <recommendedName>
        <fullName evidence="5">Queuine tRNA-ribosyltransferase</fullName>
        <ecNumber evidence="5">2.4.2.29</ecNumber>
    </recommendedName>
    <alternativeName>
        <fullName evidence="5">Guanine insertion enzyme</fullName>
    </alternativeName>
    <alternativeName>
        <fullName evidence="5">tRNA-guanine transglycosylase</fullName>
    </alternativeName>
</protein>
<dbReference type="InterPro" id="IPR004803">
    <property type="entry name" value="TGT"/>
</dbReference>
<feature type="binding site" evidence="5">
    <location>
        <position position="218"/>
    </location>
    <ligand>
        <name>substrate</name>
    </ligand>
</feature>
<dbReference type="PANTHER" id="PTHR46499">
    <property type="entry name" value="QUEUINE TRNA-RIBOSYLTRANSFERASE"/>
    <property type="match status" value="1"/>
</dbReference>
<dbReference type="GO" id="GO:0008616">
    <property type="term" value="P:tRNA queuosine(34) biosynthetic process"/>
    <property type="evidence" value="ECO:0007669"/>
    <property type="project" value="UniProtKB-UniRule"/>
</dbReference>
<name>A0A2Z4Y595_SUMC1</name>
<feature type="binding site" evidence="5">
    <location>
        <position position="149"/>
    </location>
    <ligand>
        <name>substrate</name>
    </ligand>
</feature>
<dbReference type="EC" id="2.4.2.29" evidence="5"/>
<feature type="binding site" evidence="5">
    <location>
        <position position="337"/>
    </location>
    <ligand>
        <name>Zn(2+)</name>
        <dbReference type="ChEBI" id="CHEBI:29105"/>
    </ligand>
</feature>
<feature type="active site" description="Proton acceptor" evidence="5">
    <location>
        <position position="95"/>
    </location>
</feature>
<dbReference type="PANTHER" id="PTHR46499:SF1">
    <property type="entry name" value="QUEUINE TRNA-RIBOSYLTRANSFERASE"/>
    <property type="match status" value="1"/>
</dbReference>
<feature type="region of interest" description="RNA binding; important for wobble base 34 recognition" evidence="5">
    <location>
        <begin position="273"/>
        <end position="277"/>
    </location>
</feature>
<evidence type="ECO:0000256" key="4">
    <source>
        <dbReference type="ARBA" id="ARBA00050112"/>
    </source>
</evidence>
<comment type="subunit">
    <text evidence="5">Homodimer. Within each dimer, one monomer is responsible for RNA recognition and catalysis, while the other monomer binds to the replacement base PreQ1.</text>
</comment>
<feature type="domain" description="tRNA-guanine(15) transglycosylase-like" evidence="6">
    <location>
        <begin position="17"/>
        <end position="369"/>
    </location>
</feature>
<feature type="binding site" evidence="5">
    <location>
        <position position="191"/>
    </location>
    <ligand>
        <name>substrate</name>
    </ligand>
</feature>
<comment type="pathway">
    <text evidence="5">tRNA modification; tRNA-queuosine biosynthesis.</text>
</comment>
<feature type="binding site" evidence="5">
    <location>
        <position position="306"/>
    </location>
    <ligand>
        <name>Zn(2+)</name>
        <dbReference type="ChEBI" id="CHEBI:29105"/>
    </ligand>
</feature>
<evidence type="ECO:0000256" key="1">
    <source>
        <dbReference type="ARBA" id="ARBA00022676"/>
    </source>
</evidence>
<dbReference type="GO" id="GO:0008479">
    <property type="term" value="F:tRNA-guanosine(34) queuine transglycosylase activity"/>
    <property type="evidence" value="ECO:0007669"/>
    <property type="project" value="UniProtKB-UniRule"/>
</dbReference>
<evidence type="ECO:0000259" key="6">
    <source>
        <dbReference type="Pfam" id="PF01702"/>
    </source>
</evidence>
<evidence type="ECO:0000313" key="7">
    <source>
        <dbReference type="EMBL" id="AXA36391.1"/>
    </source>
</evidence>
<feature type="binding site" evidence="5">
    <location>
        <begin position="95"/>
        <end position="99"/>
    </location>
    <ligand>
        <name>substrate</name>
    </ligand>
</feature>
<accession>A0A2Z4Y595</accession>
<dbReference type="Proteomes" id="UP000262583">
    <property type="component" value="Chromosome"/>
</dbReference>
<organism evidence="7 8">
    <name type="scientific">Sumerlaea chitinivorans</name>
    <dbReference type="NCBI Taxonomy" id="2250252"/>
    <lineage>
        <taxon>Bacteria</taxon>
        <taxon>Candidatus Sumerlaeota</taxon>
        <taxon>Candidatus Sumerlaeia</taxon>
        <taxon>Candidatus Sumerlaeales</taxon>
        <taxon>Candidatus Sumerlaeaceae</taxon>
        <taxon>Candidatus Sumerlaea</taxon>
    </lineage>
</organism>
<keyword evidence="1 5" id="KW-0328">Glycosyltransferase</keyword>
<feature type="active site" description="Nucleophile" evidence="5">
    <location>
        <position position="268"/>
    </location>
</feature>
<dbReference type="HAMAP" id="MF_00168">
    <property type="entry name" value="Q_tRNA_Tgt"/>
    <property type="match status" value="1"/>
</dbReference>
<evidence type="ECO:0000256" key="2">
    <source>
        <dbReference type="ARBA" id="ARBA00022679"/>
    </source>
</evidence>
<reference evidence="7 8" key="1">
    <citation type="submission" date="2018-05" db="EMBL/GenBank/DDBJ databases">
        <title>A metagenomic window into the 2 km-deep terrestrial subsurface aquifer revealed taxonomically and functionally diverse microbial community comprising novel uncultured bacterial lineages.</title>
        <authorList>
            <person name="Kadnikov V.V."/>
            <person name="Mardanov A.V."/>
            <person name="Beletsky A.V."/>
            <person name="Banks D."/>
            <person name="Pimenov N.V."/>
            <person name="Frank Y.A."/>
            <person name="Karnachuk O.V."/>
            <person name="Ravin N.V."/>
        </authorList>
    </citation>
    <scope>NUCLEOTIDE SEQUENCE [LARGE SCALE GENOMIC DNA]</scope>
    <source>
        <strain evidence="7">BY</strain>
    </source>
</reference>
<proteinExistence type="inferred from homology"/>
<comment type="function">
    <text evidence="5">Catalyzes the base-exchange of a guanine (G) residue with the queuine precursor 7-aminomethyl-7-deazaguanine (PreQ1) at position 34 (anticodon wobble position) in tRNAs with GU(N) anticodons (tRNA-Asp, -Asn, -His and -Tyr). Catalysis occurs through a double-displacement mechanism. The nucleophile active site attacks the C1' of nucleotide 34 to detach the guanine base from the RNA, forming a covalent enzyme-RNA intermediate. The proton acceptor active site deprotonates the incoming PreQ1, allowing a nucleophilic attack on the C1' of the ribose to form the product. After dissociation, two additional enzymatic reactions on the tRNA convert PreQ1 to queuine (Q), resulting in the hypermodified nucleoside queuosine (7-(((4,5-cis-dihydroxy-2-cyclopenten-1-yl)amino)methyl)-7-deazaguanosine).</text>
</comment>
<dbReference type="GO" id="GO:0005829">
    <property type="term" value="C:cytosol"/>
    <property type="evidence" value="ECO:0007669"/>
    <property type="project" value="TreeGrafter"/>
</dbReference>
<keyword evidence="5" id="KW-0479">Metal-binding</keyword>
<keyword evidence="3 5" id="KW-0819">tRNA processing</keyword>
<dbReference type="GO" id="GO:0046872">
    <property type="term" value="F:metal ion binding"/>
    <property type="evidence" value="ECO:0007669"/>
    <property type="project" value="UniProtKB-KW"/>
</dbReference>
<dbReference type="InterPro" id="IPR050076">
    <property type="entry name" value="ArchSynthase1/Queuine_TRR"/>
</dbReference>
<dbReference type="NCBIfam" id="TIGR00449">
    <property type="entry name" value="tgt_general"/>
    <property type="match status" value="1"/>
</dbReference>
<feature type="binding site" evidence="5">
    <location>
        <position position="308"/>
    </location>
    <ligand>
        <name>Zn(2+)</name>
        <dbReference type="ChEBI" id="CHEBI:29105"/>
    </ligand>
</feature>
<dbReference type="NCBIfam" id="TIGR00430">
    <property type="entry name" value="Q_tRNA_tgt"/>
    <property type="match status" value="1"/>
</dbReference>
<sequence length="375" mass="42450">MSYALKFEIECTATGSSARVGKLTTPHGEIETPVFMPVGTKATVKAMTPEELEEIGAQIILANTFHLFLRPGDEIVRELGGLHRFMHWSRAILTDSGGYQVFSLAKLNKITEEGVAFRSPIDGAALFLTPELSIRIQENLGADIIMCFDECTPYPATHDYAKSSAERTARWAERCKRAHQRDDQALFGIVQGGVYPDLREWSAQATVALDFVGYAIGGLSVGEPKEEMQLALEVMDRTLPRHKPRYLMGVGTPADFFMGVEQGVDMFDCVMPTRTARNGRLYTREGLLNIRNAKYTRDPRPVSESCRCYTCRHYSRAYLRHLMMSNEILGSRLATWHNLYYFVDLMRAIRQAIRENRLEALKRRALEPYSQPAEH</sequence>
<dbReference type="UniPathway" id="UPA00392"/>
<dbReference type="InterPro" id="IPR002616">
    <property type="entry name" value="tRNA_ribo_trans-like"/>
</dbReference>
<dbReference type="SUPFAM" id="SSF51713">
    <property type="entry name" value="tRNA-guanine transglycosylase"/>
    <property type="match status" value="1"/>
</dbReference>
<dbReference type="EMBL" id="CP030759">
    <property type="protein sequence ID" value="AXA36391.1"/>
    <property type="molecule type" value="Genomic_DNA"/>
</dbReference>
<dbReference type="Gene3D" id="3.20.20.105">
    <property type="entry name" value="Queuine tRNA-ribosyltransferase-like"/>
    <property type="match status" value="1"/>
</dbReference>
<dbReference type="Pfam" id="PF01702">
    <property type="entry name" value="TGT"/>
    <property type="match status" value="1"/>
</dbReference>
<comment type="similarity">
    <text evidence="5">Belongs to the queuine tRNA-ribosyltransferase family.</text>
</comment>
<keyword evidence="5" id="KW-0862">Zinc</keyword>
<gene>
    <name evidence="5" type="primary">tgt</name>
    <name evidence="7" type="ORF">BRCON_1614</name>
</gene>
<comment type="cofactor">
    <cofactor evidence="5">
        <name>Zn(2+)</name>
        <dbReference type="ChEBI" id="CHEBI:29105"/>
    </cofactor>
    <text evidence="5">Binds 1 zinc ion per subunit.</text>
</comment>
<dbReference type="InterPro" id="IPR036511">
    <property type="entry name" value="TGT-like_sf"/>
</dbReference>
<keyword evidence="2 5" id="KW-0808">Transferase</keyword>
<evidence type="ECO:0000256" key="5">
    <source>
        <dbReference type="HAMAP-Rule" id="MF_00168"/>
    </source>
</evidence>
<evidence type="ECO:0000256" key="3">
    <source>
        <dbReference type="ARBA" id="ARBA00022694"/>
    </source>
</evidence>
<dbReference type="AlphaFoldDB" id="A0A2Z4Y595"/>
<evidence type="ECO:0000313" key="8">
    <source>
        <dbReference type="Proteomes" id="UP000262583"/>
    </source>
</evidence>